<protein>
    <submittedName>
        <fullName evidence="1">Uncharacterized protein</fullName>
    </submittedName>
</protein>
<dbReference type="Proteomes" id="UP000805704">
    <property type="component" value="Chromosome 23"/>
</dbReference>
<evidence type="ECO:0000313" key="1">
    <source>
        <dbReference type="EMBL" id="KAG8005050.1"/>
    </source>
</evidence>
<evidence type="ECO:0000313" key="2">
    <source>
        <dbReference type="Proteomes" id="UP000805704"/>
    </source>
</evidence>
<comment type="caution">
    <text evidence="1">The sequence shown here is derived from an EMBL/GenBank/DDBJ whole genome shotgun (WGS) entry which is preliminary data.</text>
</comment>
<organism evidence="1 2">
    <name type="scientific">Nibea albiflora</name>
    <name type="common">Yellow drum</name>
    <name type="synonym">Corvina albiflora</name>
    <dbReference type="NCBI Taxonomy" id="240163"/>
    <lineage>
        <taxon>Eukaryota</taxon>
        <taxon>Metazoa</taxon>
        <taxon>Chordata</taxon>
        <taxon>Craniata</taxon>
        <taxon>Vertebrata</taxon>
        <taxon>Euteleostomi</taxon>
        <taxon>Actinopterygii</taxon>
        <taxon>Neopterygii</taxon>
        <taxon>Teleostei</taxon>
        <taxon>Neoteleostei</taxon>
        <taxon>Acanthomorphata</taxon>
        <taxon>Eupercaria</taxon>
        <taxon>Sciaenidae</taxon>
        <taxon>Nibea</taxon>
    </lineage>
</organism>
<accession>A0ACB7ESK0</accession>
<reference evidence="1" key="1">
    <citation type="submission" date="2020-04" db="EMBL/GenBank/DDBJ databases">
        <title>A chromosome-scale assembly and high-density genetic map of the yellow drum (Nibea albiflora) genome.</title>
        <authorList>
            <person name="Xu D."/>
            <person name="Zhang W."/>
            <person name="Chen R."/>
            <person name="Tan P."/>
            <person name="Wang L."/>
            <person name="Song H."/>
            <person name="Tian L."/>
            <person name="Zhu Q."/>
            <person name="Wang B."/>
        </authorList>
    </citation>
    <scope>NUCLEOTIDE SEQUENCE</scope>
    <source>
        <strain evidence="1">ZJHYS-2018</strain>
    </source>
</reference>
<sequence length="79" mass="8012">MMAHLNTTVTILGWCVGGRDVGGGEICGLALGDALSPTQAKPDKSDSTLKEDLVTSARAGGRTCQAIGLPGTTGKMPVR</sequence>
<name>A0ACB7ESK0_NIBAL</name>
<proteinExistence type="predicted"/>
<dbReference type="EMBL" id="CM024811">
    <property type="protein sequence ID" value="KAG8005050.1"/>
    <property type="molecule type" value="Genomic_DNA"/>
</dbReference>
<keyword evidence="2" id="KW-1185">Reference proteome</keyword>
<gene>
    <name evidence="1" type="ORF">GBF38_010932</name>
</gene>